<name>A0AAV1SE84_9ROSI</name>
<dbReference type="Gene3D" id="1.20.58.80">
    <property type="entry name" value="Phosphotransferase system, lactose/cellobiose-type IIA subunit"/>
    <property type="match status" value="1"/>
</dbReference>
<evidence type="ECO:0000259" key="1">
    <source>
        <dbReference type="PROSITE" id="PS50249"/>
    </source>
</evidence>
<dbReference type="InterPro" id="IPR037518">
    <property type="entry name" value="MPN"/>
</dbReference>
<dbReference type="GO" id="GO:0071108">
    <property type="term" value="P:protein K48-linked deubiquitination"/>
    <property type="evidence" value="ECO:0007669"/>
    <property type="project" value="TreeGrafter"/>
</dbReference>
<dbReference type="GO" id="GO:0005768">
    <property type="term" value="C:endosome"/>
    <property type="evidence" value="ECO:0007669"/>
    <property type="project" value="TreeGrafter"/>
</dbReference>
<dbReference type="InterPro" id="IPR015063">
    <property type="entry name" value="USP8_dimer"/>
</dbReference>
<dbReference type="InterPro" id="IPR000555">
    <property type="entry name" value="JAMM/MPN+_dom"/>
</dbReference>
<accession>A0AAV1SE84</accession>
<dbReference type="GO" id="GO:0016020">
    <property type="term" value="C:membrane"/>
    <property type="evidence" value="ECO:0007669"/>
    <property type="project" value="TreeGrafter"/>
</dbReference>
<evidence type="ECO:0000313" key="3">
    <source>
        <dbReference type="Proteomes" id="UP001314170"/>
    </source>
</evidence>
<dbReference type="EMBL" id="CAWUPB010001176">
    <property type="protein sequence ID" value="CAK7349709.1"/>
    <property type="molecule type" value="Genomic_DNA"/>
</dbReference>
<dbReference type="SUPFAM" id="SSF102712">
    <property type="entry name" value="JAB1/MPN domain"/>
    <property type="match status" value="1"/>
</dbReference>
<organism evidence="2 3">
    <name type="scientific">Dovyalis caffra</name>
    <dbReference type="NCBI Taxonomy" id="77055"/>
    <lineage>
        <taxon>Eukaryota</taxon>
        <taxon>Viridiplantae</taxon>
        <taxon>Streptophyta</taxon>
        <taxon>Embryophyta</taxon>
        <taxon>Tracheophyta</taxon>
        <taxon>Spermatophyta</taxon>
        <taxon>Magnoliopsida</taxon>
        <taxon>eudicotyledons</taxon>
        <taxon>Gunneridae</taxon>
        <taxon>Pentapetalae</taxon>
        <taxon>rosids</taxon>
        <taxon>fabids</taxon>
        <taxon>Malpighiales</taxon>
        <taxon>Salicaceae</taxon>
        <taxon>Flacourtieae</taxon>
        <taxon>Dovyalis</taxon>
    </lineage>
</organism>
<protein>
    <recommendedName>
        <fullName evidence="1">MPN domain-containing protein</fullName>
    </recommendedName>
</protein>
<dbReference type="PROSITE" id="PS50249">
    <property type="entry name" value="MPN"/>
    <property type="match status" value="1"/>
</dbReference>
<dbReference type="SMART" id="SM00232">
    <property type="entry name" value="JAB_MPN"/>
    <property type="match status" value="1"/>
</dbReference>
<dbReference type="Pfam" id="PF01398">
    <property type="entry name" value="JAB"/>
    <property type="match status" value="1"/>
</dbReference>
<reference evidence="2 3" key="1">
    <citation type="submission" date="2024-01" db="EMBL/GenBank/DDBJ databases">
        <authorList>
            <person name="Waweru B."/>
        </authorList>
    </citation>
    <scope>NUCLEOTIDE SEQUENCE [LARGE SCALE GENOMIC DNA]</scope>
</reference>
<proteinExistence type="predicted"/>
<dbReference type="Pfam" id="PF08969">
    <property type="entry name" value="USP8_dimer"/>
    <property type="match status" value="1"/>
</dbReference>
<keyword evidence="3" id="KW-1185">Reference proteome</keyword>
<dbReference type="GO" id="GO:0008237">
    <property type="term" value="F:metallopeptidase activity"/>
    <property type="evidence" value="ECO:0007669"/>
    <property type="project" value="InterPro"/>
</dbReference>
<dbReference type="Proteomes" id="UP001314170">
    <property type="component" value="Unassembled WGS sequence"/>
</dbReference>
<dbReference type="GO" id="GO:0070536">
    <property type="term" value="P:protein K63-linked deubiquitination"/>
    <property type="evidence" value="ECO:0007669"/>
    <property type="project" value="TreeGrafter"/>
</dbReference>
<dbReference type="AlphaFoldDB" id="A0AAV1SE84"/>
<sequence>MRSSSTSSNFTDIINIEARTQRLDVDNREIGATSSLSKRELFDFDLRADRKRNQTSVNGEASPVADIFRAEKNIIDLYVLLLRFSSLVSETIPCHRDYRAFPQSKKDYLRKKFLIALGELEKLKPAVRQRINELNGKHTHQVNGWSYNHQNDLLDKPPFNKKTLIGNVVTKVVRPVAGESVYQGSTTQQYSYVRPVQQQFSRVPNEETLSRHSIFGPNGLNGQWQPPRTNEGVKYPSIIDLTPVEIPRRNVLSMINLVASVFEIFLVLDSFIGQSLCRNRLVESVKDELSVKSELSSSEPERSSLEPILTMHDDNQMHRDEEPCSLISFEATETPKPPTVIRQPSPPPVLAEVQDLIPATPPQLSVPAEVQDLVPATPPQLSEAEHKVDISSPDGLVCPESPLQLHISTTLMENFMKMAKSNTDKNLETCGVLAGSLVSPDSLKVIGFDISMYNSDGPIISALQKNRKFYVTALIIPKQESTSDSDVSLHLVSIYSTELICSLAGISYSFSCLPFYVPQNLALCIADLNMKGYYLHHILTHPTQSCFMSSIDVHTHYSYQIMLPEAVAIVMAPRDSSRTHGIFRLTTPGGMSVIRQCQKRGFHPHDPPTDGGPIYKACTDVYMNPNLKLDIIDLR</sequence>
<dbReference type="Gene3D" id="3.40.140.10">
    <property type="entry name" value="Cytidine Deaminase, domain 2"/>
    <property type="match status" value="1"/>
</dbReference>
<comment type="caution">
    <text evidence="2">The sequence shown here is derived from an EMBL/GenBank/DDBJ whole genome shotgun (WGS) entry which is preliminary data.</text>
</comment>
<dbReference type="PANTHER" id="PTHR12947">
    <property type="entry name" value="AMSH-LIKE PROTEASE"/>
    <property type="match status" value="1"/>
</dbReference>
<evidence type="ECO:0000313" key="2">
    <source>
        <dbReference type="EMBL" id="CAK7349709.1"/>
    </source>
</evidence>
<feature type="domain" description="MPN" evidence="1">
    <location>
        <begin position="405"/>
        <end position="591"/>
    </location>
</feature>
<gene>
    <name evidence="2" type="ORF">DCAF_LOCUS22429</name>
</gene>
<dbReference type="PANTHER" id="PTHR12947:SF19">
    <property type="entry name" value="AMSH-LIKE UBIQUITIN THIOESTERASE 1"/>
    <property type="match status" value="1"/>
</dbReference>